<protein>
    <submittedName>
        <fullName evidence="2">IS4/IS5 family transposase</fullName>
    </submittedName>
</protein>
<feature type="domain" description="Transposase IS4-like" evidence="1">
    <location>
        <begin position="43"/>
        <end position="267"/>
    </location>
</feature>
<evidence type="ECO:0000313" key="2">
    <source>
        <dbReference type="EMBL" id="TGB08579.1"/>
    </source>
</evidence>
<comment type="caution">
    <text evidence="2">The sequence shown here is derived from an EMBL/GenBank/DDBJ whole genome shotgun (WGS) entry which is preliminary data.</text>
</comment>
<name>A0AAX2SS47_LIMRT</name>
<dbReference type="InterPro" id="IPR002559">
    <property type="entry name" value="Transposase_11"/>
</dbReference>
<gene>
    <name evidence="2" type="ORF">E5F87_11110</name>
</gene>
<dbReference type="PANTHER" id="PTHR33408:SF2">
    <property type="entry name" value="TRANSPOSASE DDE DOMAIN-CONTAINING PROTEIN"/>
    <property type="match status" value="1"/>
</dbReference>
<evidence type="ECO:0000259" key="1">
    <source>
        <dbReference type="Pfam" id="PF01609"/>
    </source>
</evidence>
<dbReference type="GO" id="GO:0003677">
    <property type="term" value="F:DNA binding"/>
    <property type="evidence" value="ECO:0007669"/>
    <property type="project" value="InterPro"/>
</dbReference>
<dbReference type="Proteomes" id="UP000297521">
    <property type="component" value="Unassembled WGS sequence"/>
</dbReference>
<dbReference type="RefSeq" id="WP_135350345.1">
    <property type="nucleotide sequence ID" value="NZ_SRKR01000047.1"/>
</dbReference>
<proteinExistence type="predicted"/>
<sequence>RVSPNPAKQERRHAKKYLRALDHCRQKNIEYKAQVATAGKRNSYSKTDHDATFMRLKEDPMRNGQTKPAYNLQIMTNSQFVLGYDLLQNPTDTRTLIPFLKHLDQNGVLGKEIVADAGYGSERNYKYIEDELPDCTALIPYSTMLRENSRKWKSDDHKVMNWEYHAKDDYYINPVGVRFNFKRYAYRNDKYGFHRDFKVYQAEKYDENHQINPKALTPHGNTKYIMVNPQWEYFKAKARKSLSSSNTYSRRKYDVETVFGNLKAYLGFT</sequence>
<dbReference type="GO" id="GO:0006313">
    <property type="term" value="P:DNA transposition"/>
    <property type="evidence" value="ECO:0007669"/>
    <property type="project" value="InterPro"/>
</dbReference>
<dbReference type="GO" id="GO:0004803">
    <property type="term" value="F:transposase activity"/>
    <property type="evidence" value="ECO:0007669"/>
    <property type="project" value="InterPro"/>
</dbReference>
<dbReference type="Pfam" id="PF01609">
    <property type="entry name" value="DDE_Tnp_1"/>
    <property type="match status" value="1"/>
</dbReference>
<organism evidence="2 3">
    <name type="scientific">Limosilactobacillus reuteri</name>
    <name type="common">Lactobacillus reuteri</name>
    <dbReference type="NCBI Taxonomy" id="1598"/>
    <lineage>
        <taxon>Bacteria</taxon>
        <taxon>Bacillati</taxon>
        <taxon>Bacillota</taxon>
        <taxon>Bacilli</taxon>
        <taxon>Lactobacillales</taxon>
        <taxon>Lactobacillaceae</taxon>
        <taxon>Limosilactobacillus</taxon>
    </lineage>
</organism>
<dbReference type="PANTHER" id="PTHR33408">
    <property type="entry name" value="TRANSPOSASE"/>
    <property type="match status" value="1"/>
</dbReference>
<accession>A0AAX2SS47</accession>
<reference evidence="2" key="1">
    <citation type="journal article" date="2019" name="Cell Metab.">
        <title>Nutrient sensing in CD11c cells alters the gut microbiome to regulate food intake and body mass.</title>
        <authorList>
            <person name="Chagwedera N.D."/>
            <person name="Ang Q.Y."/>
            <person name="Bisanz J.E."/>
            <person name="Leong Y.A."/>
            <person name="Ganeshan K."/>
            <person name="Cai J."/>
            <person name="Patterson A.D."/>
            <person name="Turnbaugh P.J."/>
            <person name="Chawla A."/>
        </authorList>
    </citation>
    <scope>NUCLEOTIDE SEQUENCE</scope>
    <source>
        <strain evidence="2">I8-5</strain>
    </source>
</reference>
<feature type="non-terminal residue" evidence="2">
    <location>
        <position position="269"/>
    </location>
</feature>
<reference evidence="2" key="2">
    <citation type="submission" date="2019-04" db="EMBL/GenBank/DDBJ databases">
        <authorList>
            <person name="Bisanz J.E."/>
            <person name="Chagwedera N.D."/>
            <person name="Chawla A."/>
            <person name="Turnbaugh P.J."/>
        </authorList>
    </citation>
    <scope>NUCLEOTIDE SEQUENCE</scope>
    <source>
        <strain evidence="2">I8-5</strain>
    </source>
</reference>
<dbReference type="AlphaFoldDB" id="A0AAX2SS47"/>
<evidence type="ECO:0000313" key="3">
    <source>
        <dbReference type="Proteomes" id="UP000297521"/>
    </source>
</evidence>
<feature type="non-terminal residue" evidence="2">
    <location>
        <position position="1"/>
    </location>
</feature>
<dbReference type="EMBL" id="SRKR01000047">
    <property type="protein sequence ID" value="TGB08579.1"/>
    <property type="molecule type" value="Genomic_DNA"/>
</dbReference>